<feature type="compositionally biased region" description="Polar residues" evidence="1">
    <location>
        <begin position="791"/>
        <end position="807"/>
    </location>
</feature>
<accession>A0AAV4FIW8</accession>
<feature type="compositionally biased region" description="Polar residues" evidence="1">
    <location>
        <begin position="738"/>
        <end position="751"/>
    </location>
</feature>
<feature type="region of interest" description="Disordered" evidence="1">
    <location>
        <begin position="673"/>
        <end position="700"/>
    </location>
</feature>
<dbReference type="Proteomes" id="UP000762676">
    <property type="component" value="Unassembled WGS sequence"/>
</dbReference>
<sequence>MTPKIDLREEGNSVDPPSLQHLHQPSPTHVADSFVSDGPLSSHHTPTSNPESGLPNSATFVFESSTTSSRACLETFSSAGGVEKMSTFVIDRNAHTTSISTTGKIPSSNESNLASGCVSVGGEQLHILTSGSLPDLELTQQSSGGPYDECPKKKVSCYIPSNLEQTKAQVNTANDKRENCVKTDQIQEEHSVSGFNFDQTKLAYRLKPQLTSEFLSKEILPCTDRPTENVDIDTILRKYGLETKKYNSPVVNSKHGHGDTAEAAVTSTVNSYSSYSSCKFVSTYNSSKEFYRPQMNLSQNNEALSKLTDPSSKPIGAESKLLEMNTHQVPLLTPSNDSKTEQEAISKNSGTTFLPQSENNQQLSVTSHSSTNIDNPVKHDYSKNNDIQETDNFPHKPGASTGVELSVAHGSSVDVAVNNLNESLQRQGHATPLNYGGHYSGLRGALSVTSNSTQYGRMGVAPGIVRNGGFGMSAYPSNMDLSPFEGSYLKHHLTSSEQSAPTSIAAVATSDIASSGQSVTASNRDSSSAAGSSLPFMNHSGSPTDSLNYSLQKERYRLRGIDNLITSGPRHIPRPYSTMPYTSIHTASNFPILSTYRGSATSMGSVLASAASYNSPNDIANIRRAGSNVDTGQFNNNRGVLDNRYRHDRYGSEMAERLGLHEAWVKESTDKKYNPAPYTAQQMQNQKQEPQKQRSGRNIKNSACENIIERNRLAVSKNSLYQSKRFLSARDRKKTQRPKSAQAVSNSMNNSDYTYQANNSFSSFPDGSGCVNKMKRISKSSVWEKDTSRTNASGYAKTKSNNTNRCEVSTKGEEKIENRRSKLGHVVNGLPDSNKRQAKALKYQPYVTRAKETEGDIEGQLLEAQSVSDVAPSKSSSIASRSQVSCNAVESDFSDDNQLQSFPKESTRCSDPGKTPLARCISCQDASQRSLVAATALASALIHKRQLQLEKFKMFLPDYCSRETRKRSVPPETSNNTAGTSSMKMPAGVKKNPKKRTSSIVRPNSTRPHPYIDYVNKYKCATKSMRR</sequence>
<proteinExistence type="predicted"/>
<feature type="region of interest" description="Disordered" evidence="1">
    <location>
        <begin position="330"/>
        <end position="376"/>
    </location>
</feature>
<organism evidence="2 3">
    <name type="scientific">Elysia marginata</name>
    <dbReference type="NCBI Taxonomy" id="1093978"/>
    <lineage>
        <taxon>Eukaryota</taxon>
        <taxon>Metazoa</taxon>
        <taxon>Spiralia</taxon>
        <taxon>Lophotrochozoa</taxon>
        <taxon>Mollusca</taxon>
        <taxon>Gastropoda</taxon>
        <taxon>Heterobranchia</taxon>
        <taxon>Euthyneura</taxon>
        <taxon>Panpulmonata</taxon>
        <taxon>Sacoglossa</taxon>
        <taxon>Placobranchoidea</taxon>
        <taxon>Plakobranchidae</taxon>
        <taxon>Elysia</taxon>
    </lineage>
</organism>
<reference evidence="2 3" key="1">
    <citation type="journal article" date="2021" name="Elife">
        <title>Chloroplast acquisition without the gene transfer in kleptoplastic sea slugs, Plakobranchus ocellatus.</title>
        <authorList>
            <person name="Maeda T."/>
            <person name="Takahashi S."/>
            <person name="Yoshida T."/>
            <person name="Shimamura S."/>
            <person name="Takaki Y."/>
            <person name="Nagai Y."/>
            <person name="Toyoda A."/>
            <person name="Suzuki Y."/>
            <person name="Arimoto A."/>
            <person name="Ishii H."/>
            <person name="Satoh N."/>
            <person name="Nishiyama T."/>
            <person name="Hasebe M."/>
            <person name="Maruyama T."/>
            <person name="Minagawa J."/>
            <person name="Obokata J."/>
            <person name="Shigenobu S."/>
        </authorList>
    </citation>
    <scope>NUCLEOTIDE SEQUENCE [LARGE SCALE GENOMIC DNA]</scope>
</reference>
<comment type="caution">
    <text evidence="2">The sequence shown here is derived from an EMBL/GenBank/DDBJ whole genome shotgun (WGS) entry which is preliminary data.</text>
</comment>
<feature type="compositionally biased region" description="Low complexity" evidence="1">
    <location>
        <begin position="521"/>
        <end position="533"/>
    </location>
</feature>
<dbReference type="EMBL" id="BMAT01007869">
    <property type="protein sequence ID" value="GFR73213.1"/>
    <property type="molecule type" value="Genomic_DNA"/>
</dbReference>
<dbReference type="AlphaFoldDB" id="A0AAV4FIW8"/>
<feature type="region of interest" description="Disordered" evidence="1">
    <location>
        <begin position="726"/>
        <end position="751"/>
    </location>
</feature>
<feature type="region of interest" description="Disordered" evidence="1">
    <location>
        <begin position="515"/>
        <end position="547"/>
    </location>
</feature>
<feature type="compositionally biased region" description="Polar residues" evidence="1">
    <location>
        <begin position="42"/>
        <end position="58"/>
    </location>
</feature>
<protein>
    <submittedName>
        <fullName evidence="2">Uncharacterized protein</fullName>
    </submittedName>
</protein>
<gene>
    <name evidence="2" type="ORF">ElyMa_003862300</name>
</gene>
<evidence type="ECO:0000313" key="2">
    <source>
        <dbReference type="EMBL" id="GFR73213.1"/>
    </source>
</evidence>
<evidence type="ECO:0000256" key="1">
    <source>
        <dbReference type="SAM" id="MobiDB-lite"/>
    </source>
</evidence>
<feature type="region of interest" description="Disordered" evidence="1">
    <location>
        <begin position="791"/>
        <end position="812"/>
    </location>
</feature>
<feature type="region of interest" description="Disordered" evidence="1">
    <location>
        <begin position="1"/>
        <end position="58"/>
    </location>
</feature>
<feature type="compositionally biased region" description="Polar residues" evidence="1">
    <location>
        <begin position="998"/>
        <end position="1007"/>
    </location>
</feature>
<name>A0AAV4FIW8_9GAST</name>
<keyword evidence="3" id="KW-1185">Reference proteome</keyword>
<feature type="region of interest" description="Disordered" evidence="1">
    <location>
        <begin position="963"/>
        <end position="1010"/>
    </location>
</feature>
<feature type="compositionally biased region" description="Basic and acidic residues" evidence="1">
    <location>
        <begin position="1"/>
        <end position="11"/>
    </location>
</feature>
<feature type="compositionally biased region" description="Polar residues" evidence="1">
    <location>
        <begin position="971"/>
        <end position="983"/>
    </location>
</feature>
<evidence type="ECO:0000313" key="3">
    <source>
        <dbReference type="Proteomes" id="UP000762676"/>
    </source>
</evidence>
<feature type="compositionally biased region" description="Polar residues" evidence="1">
    <location>
        <begin position="345"/>
        <end position="374"/>
    </location>
</feature>